<gene>
    <name evidence="2" type="ORF">PNOK_0010000</name>
</gene>
<evidence type="ECO:0000256" key="1">
    <source>
        <dbReference type="SAM" id="MobiDB-lite"/>
    </source>
</evidence>
<name>A0A286UTV9_9AGAM</name>
<dbReference type="Proteomes" id="UP000217199">
    <property type="component" value="Unassembled WGS sequence"/>
</dbReference>
<keyword evidence="3" id="KW-1185">Reference proteome</keyword>
<comment type="caution">
    <text evidence="2">The sequence shown here is derived from an EMBL/GenBank/DDBJ whole genome shotgun (WGS) entry which is preliminary data.</text>
</comment>
<organism evidence="2 3">
    <name type="scientific">Pyrrhoderma noxium</name>
    <dbReference type="NCBI Taxonomy" id="2282107"/>
    <lineage>
        <taxon>Eukaryota</taxon>
        <taxon>Fungi</taxon>
        <taxon>Dikarya</taxon>
        <taxon>Basidiomycota</taxon>
        <taxon>Agaricomycotina</taxon>
        <taxon>Agaricomycetes</taxon>
        <taxon>Hymenochaetales</taxon>
        <taxon>Hymenochaetaceae</taxon>
        <taxon>Pyrrhoderma</taxon>
    </lineage>
</organism>
<proteinExistence type="predicted"/>
<dbReference type="EMBL" id="NBII01000001">
    <property type="protein sequence ID" value="PAV23033.1"/>
    <property type="molecule type" value="Genomic_DNA"/>
</dbReference>
<reference evidence="2 3" key="1">
    <citation type="journal article" date="2017" name="Mol. Ecol.">
        <title>Comparative and population genomic landscape of Phellinus noxius: A hypervariable fungus causing root rot in trees.</title>
        <authorList>
            <person name="Chung C.L."/>
            <person name="Lee T.J."/>
            <person name="Akiba M."/>
            <person name="Lee H.H."/>
            <person name="Kuo T.H."/>
            <person name="Liu D."/>
            <person name="Ke H.M."/>
            <person name="Yokoi T."/>
            <person name="Roa M.B."/>
            <person name="Lu M.J."/>
            <person name="Chang Y.Y."/>
            <person name="Ann P.J."/>
            <person name="Tsai J.N."/>
            <person name="Chen C.Y."/>
            <person name="Tzean S.S."/>
            <person name="Ota Y."/>
            <person name="Hattori T."/>
            <person name="Sahashi N."/>
            <person name="Liou R.F."/>
            <person name="Kikuchi T."/>
            <person name="Tsai I.J."/>
        </authorList>
    </citation>
    <scope>NUCLEOTIDE SEQUENCE [LARGE SCALE GENOMIC DNA]</scope>
    <source>
        <strain evidence="2 3">FFPRI411160</strain>
    </source>
</reference>
<dbReference type="AlphaFoldDB" id="A0A286UTV9"/>
<accession>A0A286UTV9</accession>
<dbReference type="InParanoid" id="A0A286UTV9"/>
<evidence type="ECO:0000313" key="2">
    <source>
        <dbReference type="EMBL" id="PAV23033.1"/>
    </source>
</evidence>
<sequence>MESAFHALRSKSHALQVSRTRGDLKHSSRRGDSFLELISSSMNTRVSSNTDYSETMSSTVDNKCNDPEAVEGVRKDSRSYILMIPLAYLRGSFIPGKNTKHYI</sequence>
<feature type="region of interest" description="Disordered" evidence="1">
    <location>
        <begin position="1"/>
        <end position="28"/>
    </location>
</feature>
<protein>
    <submittedName>
        <fullName evidence="2">Uncharacterized protein</fullName>
    </submittedName>
</protein>
<evidence type="ECO:0000313" key="3">
    <source>
        <dbReference type="Proteomes" id="UP000217199"/>
    </source>
</evidence>